<evidence type="ECO:0000256" key="11">
    <source>
        <dbReference type="ARBA" id="ARBA00048008"/>
    </source>
</evidence>
<comment type="catalytic activity">
    <reaction evidence="9">
        <text>prostaglandin E1 + NAD(+) = 15-oxoprostaglandin E1 + NADH + H(+)</text>
        <dbReference type="Rhea" id="RHEA:16477"/>
        <dbReference type="ChEBI" id="CHEBI:15378"/>
        <dbReference type="ChEBI" id="CHEBI:57397"/>
        <dbReference type="ChEBI" id="CHEBI:57401"/>
        <dbReference type="ChEBI" id="CHEBI:57540"/>
        <dbReference type="ChEBI" id="CHEBI:57945"/>
    </reaction>
    <physiologicalReaction direction="left-to-right" evidence="9">
        <dbReference type="Rhea" id="RHEA:16478"/>
    </physiologicalReaction>
</comment>
<protein>
    <recommendedName>
        <fullName evidence="5">15-hydroxyprostaglandin dehydrogenase [NAD(+)]</fullName>
        <ecNumber evidence="3">1.1.1.141</ecNumber>
        <ecNumber evidence="4">1.1.1.232</ecNumber>
    </recommendedName>
    <alternativeName>
        <fullName evidence="7">Eicosanoid/docosanoid dehydrogenase [NAD(+)]</fullName>
    </alternativeName>
    <alternativeName>
        <fullName evidence="6">Prostaglandin dehydrogenase 1</fullName>
    </alternativeName>
</protein>
<evidence type="ECO:0000256" key="3">
    <source>
        <dbReference type="ARBA" id="ARBA00038968"/>
    </source>
</evidence>
<evidence type="ECO:0000256" key="18">
    <source>
        <dbReference type="ARBA" id="ARBA00048739"/>
    </source>
</evidence>
<evidence type="ECO:0000256" key="13">
    <source>
        <dbReference type="ARBA" id="ARBA00048144"/>
    </source>
</evidence>
<evidence type="ECO:0000256" key="10">
    <source>
        <dbReference type="ARBA" id="ARBA00047672"/>
    </source>
</evidence>
<comment type="catalytic activity">
    <reaction evidence="18">
        <text>prostaglandin E2 + NAD(+) = 15-oxoprostaglandin E2 + NADH + H(+)</text>
        <dbReference type="Rhea" id="RHEA:11876"/>
        <dbReference type="ChEBI" id="CHEBI:15378"/>
        <dbReference type="ChEBI" id="CHEBI:57400"/>
        <dbReference type="ChEBI" id="CHEBI:57540"/>
        <dbReference type="ChEBI" id="CHEBI:57945"/>
        <dbReference type="ChEBI" id="CHEBI:606564"/>
        <dbReference type="EC" id="1.1.1.141"/>
    </reaction>
    <physiologicalReaction direction="left-to-right" evidence="18">
        <dbReference type="Rhea" id="RHEA:11877"/>
    </physiologicalReaction>
</comment>
<evidence type="ECO:0000256" key="15">
    <source>
        <dbReference type="ARBA" id="ARBA00048393"/>
    </source>
</evidence>
<reference evidence="22 23" key="1">
    <citation type="journal article" date="2024" name="BMC Genomics">
        <title>De novo assembly and annotation of Popillia japonica's genome with initial clues to its potential as an invasive pest.</title>
        <authorList>
            <person name="Cucini C."/>
            <person name="Boschi S."/>
            <person name="Funari R."/>
            <person name="Cardaioli E."/>
            <person name="Iannotti N."/>
            <person name="Marturano G."/>
            <person name="Paoli F."/>
            <person name="Bruttini M."/>
            <person name="Carapelli A."/>
            <person name="Frati F."/>
            <person name="Nardi F."/>
        </authorList>
    </citation>
    <scope>NUCLEOTIDE SEQUENCE [LARGE SCALE GENOMIC DNA]</scope>
    <source>
        <strain evidence="22">DMR45628</strain>
    </source>
</reference>
<organism evidence="22 23">
    <name type="scientific">Popillia japonica</name>
    <name type="common">Japanese beetle</name>
    <dbReference type="NCBI Taxonomy" id="7064"/>
    <lineage>
        <taxon>Eukaryota</taxon>
        <taxon>Metazoa</taxon>
        <taxon>Ecdysozoa</taxon>
        <taxon>Arthropoda</taxon>
        <taxon>Hexapoda</taxon>
        <taxon>Insecta</taxon>
        <taxon>Pterygota</taxon>
        <taxon>Neoptera</taxon>
        <taxon>Endopterygota</taxon>
        <taxon>Coleoptera</taxon>
        <taxon>Polyphaga</taxon>
        <taxon>Scarabaeiformia</taxon>
        <taxon>Scarabaeidae</taxon>
        <taxon>Rutelinae</taxon>
        <taxon>Popillia</taxon>
    </lineage>
</organism>
<evidence type="ECO:0000313" key="22">
    <source>
        <dbReference type="EMBL" id="KAK9686586.1"/>
    </source>
</evidence>
<dbReference type="Pfam" id="PF00106">
    <property type="entry name" value="adh_short"/>
    <property type="match status" value="1"/>
</dbReference>
<comment type="function">
    <text evidence="8">Catalyzes the NAD-dependent dehydrogenation (oxidation) of a broad array of hydroxylated polyunsaturated fatty acids (mainly eicosanoids and docosanoids, including prostaglandins, lipoxins and resolvins), yielding their corresponding keto (oxo) metabolites. Decreases the levels of the pro-proliferative prostaglandins such as prostaglandin E2 (whose activity is increased in cancer because of an increase in the expression of cyclooxygenase 2) and generates oxo-fatty acid products that can profoundly influence cell function by abrogating pro-inflammatory cytokine expression. Converts resolvins E1, D1 and D2 to their oxo products, which represents a mode of resolvin inactivation. Resolvin E1 plays important roles during the resolution phase of acute inflammation, while resolvins D1 and D2 have a unique role in obesity-induced adipose inflammation.</text>
</comment>
<dbReference type="Gene3D" id="3.40.50.720">
    <property type="entry name" value="NAD(P)-binding Rossmann-like Domain"/>
    <property type="match status" value="1"/>
</dbReference>
<evidence type="ECO:0000256" key="4">
    <source>
        <dbReference type="ARBA" id="ARBA00039060"/>
    </source>
</evidence>
<dbReference type="InterPro" id="IPR020904">
    <property type="entry name" value="Sc_DH/Rdtase_CS"/>
</dbReference>
<evidence type="ECO:0000256" key="12">
    <source>
        <dbReference type="ARBA" id="ARBA00048140"/>
    </source>
</evidence>
<evidence type="ECO:0000256" key="14">
    <source>
        <dbReference type="ARBA" id="ARBA00048170"/>
    </source>
</evidence>
<gene>
    <name evidence="22" type="ORF">QE152_g37084</name>
</gene>
<name>A0AAW1IBB5_POPJA</name>
<dbReference type="EC" id="1.1.1.232" evidence="4"/>
<dbReference type="PRINTS" id="PR01167">
    <property type="entry name" value="INSADHFAMILY"/>
</dbReference>
<evidence type="ECO:0000256" key="6">
    <source>
        <dbReference type="ARBA" id="ARBA00041812"/>
    </source>
</evidence>
<evidence type="ECO:0000256" key="5">
    <source>
        <dbReference type="ARBA" id="ARBA00040276"/>
    </source>
</evidence>
<evidence type="ECO:0000256" key="9">
    <source>
        <dbReference type="ARBA" id="ARBA00047325"/>
    </source>
</evidence>
<comment type="catalytic activity">
    <reaction evidence="12">
        <text>15-oxo-(5S,6R)-dihydroxy-(7E,9E,11Z)-eicosatrienoate + NADH + H(+) = (5S,6R,15S)-trihydroxy-(7E,9E,11Z)-eicosatrienoate + NAD(+)</text>
        <dbReference type="Rhea" id="RHEA:41596"/>
        <dbReference type="ChEBI" id="CHEBI:15378"/>
        <dbReference type="ChEBI" id="CHEBI:57540"/>
        <dbReference type="ChEBI" id="CHEBI:57945"/>
        <dbReference type="ChEBI" id="CHEBI:78325"/>
        <dbReference type="ChEBI" id="CHEBI:78329"/>
    </reaction>
    <physiologicalReaction direction="left-to-right" evidence="12">
        <dbReference type="Rhea" id="RHEA:41597"/>
    </physiologicalReaction>
</comment>
<comment type="catalytic activity">
    <reaction evidence="17">
        <text>prostaglandin A1 + NAD(+) = 15-oxo-prostaglandin A1 + NADH + H(+)</text>
        <dbReference type="Rhea" id="RHEA:41263"/>
        <dbReference type="ChEBI" id="CHEBI:15378"/>
        <dbReference type="ChEBI" id="CHEBI:57398"/>
        <dbReference type="ChEBI" id="CHEBI:57540"/>
        <dbReference type="ChEBI" id="CHEBI:57945"/>
        <dbReference type="ChEBI" id="CHEBI:85072"/>
    </reaction>
    <physiologicalReaction direction="left-to-right" evidence="17">
        <dbReference type="Rhea" id="RHEA:41264"/>
    </physiologicalReaction>
</comment>
<dbReference type="EC" id="1.1.1.141" evidence="3"/>
<evidence type="ECO:0000256" key="19">
    <source>
        <dbReference type="ARBA" id="ARBA00048921"/>
    </source>
</evidence>
<dbReference type="AlphaFoldDB" id="A0AAW1IBB5"/>
<comment type="catalytic activity">
    <reaction evidence="20">
        <text>(15S)-hydroxy-(5Z,8Z,11Z,13E)-eicosatetraenoate + NAD(+) = 15-oxo-(5Z,8Z,11Z,13E)-eicosatetraenoate + NADH + H(+)</text>
        <dbReference type="Rhea" id="RHEA:23260"/>
        <dbReference type="ChEBI" id="CHEBI:15378"/>
        <dbReference type="ChEBI" id="CHEBI:57409"/>
        <dbReference type="ChEBI" id="CHEBI:57410"/>
        <dbReference type="ChEBI" id="CHEBI:57540"/>
        <dbReference type="ChEBI" id="CHEBI:57945"/>
        <dbReference type="EC" id="1.1.1.232"/>
    </reaction>
    <physiologicalReaction direction="left-to-right" evidence="20">
        <dbReference type="Rhea" id="RHEA:23261"/>
    </physiologicalReaction>
</comment>
<dbReference type="GO" id="GO:0016404">
    <property type="term" value="F:15-hydroxyprostaglandin dehydrogenase (NAD+) activity"/>
    <property type="evidence" value="ECO:0007669"/>
    <property type="project" value="UniProtKB-EC"/>
</dbReference>
<evidence type="ECO:0000256" key="1">
    <source>
        <dbReference type="ARBA" id="ARBA00006484"/>
    </source>
</evidence>
<dbReference type="Proteomes" id="UP001458880">
    <property type="component" value="Unassembled WGS sequence"/>
</dbReference>
<comment type="similarity">
    <text evidence="1">Belongs to the short-chain dehydrogenases/reductases (SDR) family.</text>
</comment>
<keyword evidence="23" id="KW-1185">Reference proteome</keyword>
<comment type="catalytic activity">
    <reaction evidence="19">
        <text>resolvin D2 + NAD(+) = 16-oxoresolvin D2 + NADH + H(+)</text>
        <dbReference type="Rhea" id="RHEA:53588"/>
        <dbReference type="ChEBI" id="CHEBI:15378"/>
        <dbReference type="ChEBI" id="CHEBI:57540"/>
        <dbReference type="ChEBI" id="CHEBI:57945"/>
        <dbReference type="ChEBI" id="CHEBI:133367"/>
        <dbReference type="ChEBI" id="CHEBI:137498"/>
    </reaction>
    <physiologicalReaction direction="left-to-right" evidence="19">
        <dbReference type="Rhea" id="RHEA:53589"/>
    </physiologicalReaction>
</comment>
<comment type="catalytic activity">
    <reaction evidence="16">
        <text>lipoxin A4 + NAD(+) = 15-oxo-(5S,6R)-dihydroxy-(7E,9E,11Z,13E)-eicosatetraenoate + NADH + H(+)</text>
        <dbReference type="Rhea" id="RHEA:41572"/>
        <dbReference type="ChEBI" id="CHEBI:15378"/>
        <dbReference type="ChEBI" id="CHEBI:57540"/>
        <dbReference type="ChEBI" id="CHEBI:57945"/>
        <dbReference type="ChEBI" id="CHEBI:67026"/>
        <dbReference type="ChEBI" id="CHEBI:78311"/>
    </reaction>
    <physiologicalReaction direction="left-to-right" evidence="16">
        <dbReference type="Rhea" id="RHEA:41573"/>
    </physiologicalReaction>
</comment>
<evidence type="ECO:0000256" key="8">
    <source>
        <dbReference type="ARBA" id="ARBA00045705"/>
    </source>
</evidence>
<evidence type="ECO:0000256" key="20">
    <source>
        <dbReference type="ARBA" id="ARBA00049151"/>
    </source>
</evidence>
<accession>A0AAW1IBB5</accession>
<comment type="catalytic activity">
    <reaction evidence="11">
        <text>14-hydroxy-(4Z,7Z,10Z,12E,16Z,19Z)-docosahexaenoate + NAD(+) = 14-oxo-(4Z,7Z,10Z,12E,16Z,19Z)-docosahexaenoate + NADH + H(+)</text>
        <dbReference type="Rhea" id="RHEA:48952"/>
        <dbReference type="ChEBI" id="CHEBI:15378"/>
        <dbReference type="ChEBI" id="CHEBI:57540"/>
        <dbReference type="ChEBI" id="CHEBI:57945"/>
        <dbReference type="ChEBI" id="CHEBI:90866"/>
        <dbReference type="ChEBI" id="CHEBI:90867"/>
    </reaction>
    <physiologicalReaction direction="left-to-right" evidence="11">
        <dbReference type="Rhea" id="RHEA:48953"/>
    </physiologicalReaction>
</comment>
<comment type="catalytic activity">
    <reaction evidence="21">
        <text>resolvin E1 + NAD(+) = 18-oxo-resolvin E1 + NADH + H(+)</text>
        <dbReference type="Rhea" id="RHEA:49244"/>
        <dbReference type="ChEBI" id="CHEBI:15378"/>
        <dbReference type="ChEBI" id="CHEBI:57540"/>
        <dbReference type="ChEBI" id="CHEBI:57945"/>
        <dbReference type="ChEBI" id="CHEBI:91000"/>
        <dbReference type="ChEBI" id="CHEBI:91001"/>
    </reaction>
    <physiologicalReaction direction="left-to-right" evidence="21">
        <dbReference type="Rhea" id="RHEA:49245"/>
    </physiologicalReaction>
</comment>
<comment type="catalytic activity">
    <reaction evidence="15">
        <text>resolvin D2 + NAD(+) = 7-oxoresolvin D2 + NADH + H(+)</text>
        <dbReference type="Rhea" id="RHEA:53584"/>
        <dbReference type="ChEBI" id="CHEBI:15378"/>
        <dbReference type="ChEBI" id="CHEBI:57540"/>
        <dbReference type="ChEBI" id="CHEBI:57945"/>
        <dbReference type="ChEBI" id="CHEBI:133367"/>
        <dbReference type="ChEBI" id="CHEBI:137497"/>
    </reaction>
    <physiologicalReaction direction="left-to-right" evidence="15">
        <dbReference type="Rhea" id="RHEA:53585"/>
    </physiologicalReaction>
</comment>
<evidence type="ECO:0000256" key="17">
    <source>
        <dbReference type="ARBA" id="ARBA00048611"/>
    </source>
</evidence>
<evidence type="ECO:0000256" key="2">
    <source>
        <dbReference type="ARBA" id="ARBA00023002"/>
    </source>
</evidence>
<evidence type="ECO:0000313" key="23">
    <source>
        <dbReference type="Proteomes" id="UP001458880"/>
    </source>
</evidence>
<dbReference type="InterPro" id="IPR002347">
    <property type="entry name" value="SDR_fam"/>
</dbReference>
<comment type="catalytic activity">
    <reaction evidence="13">
        <text>(11R)-hydroxy-(5Z,8Z,12E,14Z)-eicosatetraenoate + NAD(+) = 11-oxo-(5Z,8Z,12E,14Z)-eicosatetraenoate + NADH + H(+)</text>
        <dbReference type="Rhea" id="RHEA:48640"/>
        <dbReference type="ChEBI" id="CHEBI:15378"/>
        <dbReference type="ChEBI" id="CHEBI:57540"/>
        <dbReference type="ChEBI" id="CHEBI:57945"/>
        <dbReference type="ChEBI" id="CHEBI:78836"/>
        <dbReference type="ChEBI" id="CHEBI:90697"/>
    </reaction>
    <physiologicalReaction direction="left-to-right" evidence="13">
        <dbReference type="Rhea" id="RHEA:48641"/>
    </physiologicalReaction>
</comment>
<evidence type="ECO:0000256" key="16">
    <source>
        <dbReference type="ARBA" id="ARBA00048535"/>
    </source>
</evidence>
<comment type="catalytic activity">
    <reaction evidence="10">
        <text>resolvin D1 + NAD(+) = 8-oxoresolvin D1 + NADH + H(+)</text>
        <dbReference type="Rhea" id="RHEA:50124"/>
        <dbReference type="ChEBI" id="CHEBI:15378"/>
        <dbReference type="ChEBI" id="CHEBI:57540"/>
        <dbReference type="ChEBI" id="CHEBI:57945"/>
        <dbReference type="ChEBI" id="CHEBI:132079"/>
        <dbReference type="ChEBI" id="CHEBI:132080"/>
    </reaction>
    <physiologicalReaction direction="left-to-right" evidence="10">
        <dbReference type="Rhea" id="RHEA:50125"/>
    </physiologicalReaction>
</comment>
<comment type="caution">
    <text evidence="22">The sequence shown here is derived from an EMBL/GenBank/DDBJ whole genome shotgun (WGS) entry which is preliminary data.</text>
</comment>
<dbReference type="InterPro" id="IPR036291">
    <property type="entry name" value="NAD(P)-bd_dom_sf"/>
</dbReference>
<dbReference type="SUPFAM" id="SSF51735">
    <property type="entry name" value="NAD(P)-binding Rossmann-fold domains"/>
    <property type="match status" value="1"/>
</dbReference>
<dbReference type="GO" id="GO:0005737">
    <property type="term" value="C:cytoplasm"/>
    <property type="evidence" value="ECO:0007669"/>
    <property type="project" value="TreeGrafter"/>
</dbReference>
<sequence>MNEIKWELAIQVNLIGVTIGSLLAIEKYFPKYKSGDKAFIINLSSVAGVAPADFCPVYTATKHAVIGLTRSYGLNKHLLEQGIYVMALCPSSTDSAMVDYMRHVQRYKDLYDDAYAKFSSYFQKATTIGKAAIKAMTDGDSGSAWFIKDEEIYKINFPTLEQLIGIQLQ</sequence>
<dbReference type="GO" id="GO:0047034">
    <property type="term" value="F:15-hydroxyicosatetraenoate dehydrogenase activity"/>
    <property type="evidence" value="ECO:0007669"/>
    <property type="project" value="UniProtKB-EC"/>
</dbReference>
<evidence type="ECO:0000256" key="7">
    <source>
        <dbReference type="ARBA" id="ARBA00042026"/>
    </source>
</evidence>
<dbReference type="PANTHER" id="PTHR44229">
    <property type="entry name" value="15-HYDROXYPROSTAGLANDIN DEHYDROGENASE [NAD(+)]"/>
    <property type="match status" value="1"/>
</dbReference>
<comment type="catalytic activity">
    <reaction evidence="14">
        <text>resolvin D1 + NAD(+) = 17-oxoresolvin D1 + NADH + H(+)</text>
        <dbReference type="Rhea" id="RHEA:50128"/>
        <dbReference type="ChEBI" id="CHEBI:15378"/>
        <dbReference type="ChEBI" id="CHEBI:57540"/>
        <dbReference type="ChEBI" id="CHEBI:57945"/>
        <dbReference type="ChEBI" id="CHEBI:132079"/>
        <dbReference type="ChEBI" id="CHEBI:132081"/>
    </reaction>
    <physiologicalReaction direction="left-to-right" evidence="14">
        <dbReference type="Rhea" id="RHEA:50129"/>
    </physiologicalReaction>
</comment>
<dbReference type="PROSITE" id="PS00061">
    <property type="entry name" value="ADH_SHORT"/>
    <property type="match status" value="1"/>
</dbReference>
<dbReference type="EMBL" id="JASPKY010000696">
    <property type="protein sequence ID" value="KAK9686586.1"/>
    <property type="molecule type" value="Genomic_DNA"/>
</dbReference>
<evidence type="ECO:0000256" key="21">
    <source>
        <dbReference type="ARBA" id="ARBA00049188"/>
    </source>
</evidence>
<proteinExistence type="inferred from homology"/>
<keyword evidence="2" id="KW-0560">Oxidoreductase</keyword>
<dbReference type="PANTHER" id="PTHR44229:SF4">
    <property type="entry name" value="15-HYDROXYPROSTAGLANDIN DEHYDROGENASE [NAD(+)]"/>
    <property type="match status" value="1"/>
</dbReference>